<protein>
    <submittedName>
        <fullName evidence="1">Uncharacterized protein</fullName>
    </submittedName>
</protein>
<evidence type="ECO:0000313" key="2">
    <source>
        <dbReference type="Proteomes" id="UP000010411"/>
    </source>
</evidence>
<sequence>MPEALVGVTVRQPCCLLRESRSVIPVPTTVESARRKMTTIVAPEGRAEMCPPVRMV</sequence>
<reference evidence="1 2" key="1">
    <citation type="submission" date="2012-11" db="EMBL/GenBank/DDBJ databases">
        <authorList>
            <person name="Huguet-Tapia J.C."/>
            <person name="Durkin A.S."/>
            <person name="Pettis G.S."/>
            <person name="Badger J.H."/>
        </authorList>
    </citation>
    <scope>NUCLEOTIDE SEQUENCE [LARGE SCALE GENOMIC DNA]</scope>
    <source>
        <strain evidence="1 2">91-03</strain>
    </source>
</reference>
<name>L1KKC3_9ACTN</name>
<proteinExistence type="predicted"/>
<evidence type="ECO:0000313" key="1">
    <source>
        <dbReference type="EMBL" id="EKX60808.1"/>
    </source>
</evidence>
<comment type="caution">
    <text evidence="1">The sequence shown here is derived from an EMBL/GenBank/DDBJ whole genome shotgun (WGS) entry which is preliminary data.</text>
</comment>
<dbReference type="Proteomes" id="UP000010411">
    <property type="component" value="Unassembled WGS sequence"/>
</dbReference>
<dbReference type="AlphaFoldDB" id="L1KKC3"/>
<gene>
    <name evidence="1" type="ORF">STRIP9103_04132</name>
</gene>
<accession>L1KKC3</accession>
<keyword evidence="2" id="KW-1185">Reference proteome</keyword>
<dbReference type="EMBL" id="AEJC01000629">
    <property type="protein sequence ID" value="EKX60808.1"/>
    <property type="molecule type" value="Genomic_DNA"/>
</dbReference>
<organism evidence="1 2">
    <name type="scientific">Streptomyces ipomoeae 91-03</name>
    <dbReference type="NCBI Taxonomy" id="698759"/>
    <lineage>
        <taxon>Bacteria</taxon>
        <taxon>Bacillati</taxon>
        <taxon>Actinomycetota</taxon>
        <taxon>Actinomycetes</taxon>
        <taxon>Kitasatosporales</taxon>
        <taxon>Streptomycetaceae</taxon>
        <taxon>Streptomyces</taxon>
    </lineage>
</organism>